<accession>A0A2V5JZ18</accession>
<sequence>MRSDPANRNAEIGRTRLSPGIGGRGRIPNANFCCPAIVSGSSARSASSCPSAAARPAAAGGRADRRRQGGAFDRHRIKPDGSVHDNVFYSILDTEWPDVKRCLRYLPEEKYR</sequence>
<proteinExistence type="predicted"/>
<feature type="compositionally biased region" description="Low complexity" evidence="1">
    <location>
        <begin position="43"/>
        <end position="61"/>
    </location>
</feature>
<dbReference type="AlphaFoldDB" id="A0A2V5JZ18"/>
<name>A0A2V5JZ18_9BACL</name>
<feature type="region of interest" description="Disordered" evidence="1">
    <location>
        <begin position="1"/>
        <end position="25"/>
    </location>
</feature>
<evidence type="ECO:0000313" key="2">
    <source>
        <dbReference type="EMBL" id="PYI50544.1"/>
    </source>
</evidence>
<dbReference type="EMBL" id="QJVJ01000018">
    <property type="protein sequence ID" value="PYI50544.1"/>
    <property type="molecule type" value="Genomic_DNA"/>
</dbReference>
<reference evidence="2 3" key="1">
    <citation type="submission" date="2018-05" db="EMBL/GenBank/DDBJ databases">
        <title>Paenibacillus flagellatus sp. nov., isolated from selenium mineral soil.</title>
        <authorList>
            <person name="Dai X."/>
        </authorList>
    </citation>
    <scope>NUCLEOTIDE SEQUENCE [LARGE SCALE GENOMIC DNA]</scope>
    <source>
        <strain evidence="2 3">DXL2</strain>
    </source>
</reference>
<keyword evidence="3" id="KW-1185">Reference proteome</keyword>
<organism evidence="2 3">
    <name type="scientific">Paenibacillus flagellatus</name>
    <dbReference type="NCBI Taxonomy" id="2211139"/>
    <lineage>
        <taxon>Bacteria</taxon>
        <taxon>Bacillati</taxon>
        <taxon>Bacillota</taxon>
        <taxon>Bacilli</taxon>
        <taxon>Bacillales</taxon>
        <taxon>Paenibacillaceae</taxon>
        <taxon>Paenibacillus</taxon>
    </lineage>
</organism>
<dbReference type="Proteomes" id="UP000247476">
    <property type="component" value="Unassembled WGS sequence"/>
</dbReference>
<evidence type="ECO:0008006" key="4">
    <source>
        <dbReference type="Google" id="ProtNLM"/>
    </source>
</evidence>
<comment type="caution">
    <text evidence="2">The sequence shown here is derived from an EMBL/GenBank/DDBJ whole genome shotgun (WGS) entry which is preliminary data.</text>
</comment>
<feature type="compositionally biased region" description="Basic and acidic residues" evidence="1">
    <location>
        <begin position="62"/>
        <end position="77"/>
    </location>
</feature>
<protein>
    <recommendedName>
        <fullName evidence="4">N-acetyltransferase domain-containing protein</fullName>
    </recommendedName>
</protein>
<evidence type="ECO:0000256" key="1">
    <source>
        <dbReference type="SAM" id="MobiDB-lite"/>
    </source>
</evidence>
<gene>
    <name evidence="2" type="ORF">DLM86_29015</name>
</gene>
<feature type="region of interest" description="Disordered" evidence="1">
    <location>
        <begin position="43"/>
        <end position="77"/>
    </location>
</feature>
<evidence type="ECO:0000313" key="3">
    <source>
        <dbReference type="Proteomes" id="UP000247476"/>
    </source>
</evidence>